<dbReference type="PANTHER" id="PTHR14413">
    <property type="entry name" value="RIBOSOMAL PROTEIN L17"/>
    <property type="match status" value="1"/>
</dbReference>
<evidence type="ECO:0000256" key="1">
    <source>
        <dbReference type="ARBA" id="ARBA00008777"/>
    </source>
</evidence>
<dbReference type="InterPro" id="IPR000456">
    <property type="entry name" value="Ribosomal_bL17"/>
</dbReference>
<keyword evidence="7" id="KW-1185">Reference proteome</keyword>
<dbReference type="GO" id="GO:0006412">
    <property type="term" value="P:translation"/>
    <property type="evidence" value="ECO:0007669"/>
    <property type="project" value="InterPro"/>
</dbReference>
<evidence type="ECO:0000256" key="2">
    <source>
        <dbReference type="ARBA" id="ARBA00022980"/>
    </source>
</evidence>
<reference evidence="6" key="2">
    <citation type="submission" date="2021-01" db="UniProtKB">
        <authorList>
            <consortium name="EnsemblMetazoa"/>
        </authorList>
    </citation>
    <scope>IDENTIFICATION</scope>
</reference>
<dbReference type="GO" id="GO:0005762">
    <property type="term" value="C:mitochondrial large ribosomal subunit"/>
    <property type="evidence" value="ECO:0000318"/>
    <property type="project" value="GO_Central"/>
</dbReference>
<dbReference type="OrthoDB" id="275000at2759"/>
<evidence type="ECO:0000313" key="6">
    <source>
        <dbReference type="EnsemblMetazoa" id="XP_796151"/>
    </source>
</evidence>
<dbReference type="GeneID" id="591498"/>
<accession>A0A7M7RGV8</accession>
<proteinExistence type="inferred from homology"/>
<dbReference type="FunFam" id="3.90.1030.10:FF:000009">
    <property type="entry name" value="39S ribosomal protein L17, mitochondrial"/>
    <property type="match status" value="1"/>
</dbReference>
<dbReference type="FunCoup" id="A0A7M7RGV8">
    <property type="interactions" value="1077"/>
</dbReference>
<evidence type="ECO:0000256" key="4">
    <source>
        <dbReference type="ARBA" id="ARBA00035290"/>
    </source>
</evidence>
<keyword evidence="3" id="KW-0687">Ribonucleoprotein</keyword>
<dbReference type="Pfam" id="PF01196">
    <property type="entry name" value="Ribosomal_L17"/>
    <property type="match status" value="1"/>
</dbReference>
<keyword evidence="2" id="KW-0689">Ribosomal protein</keyword>
<organism evidence="6 7">
    <name type="scientific">Strongylocentrotus purpuratus</name>
    <name type="common">Purple sea urchin</name>
    <dbReference type="NCBI Taxonomy" id="7668"/>
    <lineage>
        <taxon>Eukaryota</taxon>
        <taxon>Metazoa</taxon>
        <taxon>Echinodermata</taxon>
        <taxon>Eleutherozoa</taxon>
        <taxon>Echinozoa</taxon>
        <taxon>Echinoidea</taxon>
        <taxon>Euechinoidea</taxon>
        <taxon>Echinacea</taxon>
        <taxon>Camarodonta</taxon>
        <taxon>Echinidea</taxon>
        <taxon>Strongylocentrotidae</taxon>
        <taxon>Strongylocentrotus</taxon>
    </lineage>
</organism>
<dbReference type="KEGG" id="spu:591498"/>
<evidence type="ECO:0000256" key="5">
    <source>
        <dbReference type="ARBA" id="ARBA00035413"/>
    </source>
</evidence>
<dbReference type="GO" id="GO:0003735">
    <property type="term" value="F:structural constituent of ribosome"/>
    <property type="evidence" value="ECO:0000318"/>
    <property type="project" value="GO_Central"/>
</dbReference>
<dbReference type="Proteomes" id="UP000007110">
    <property type="component" value="Unassembled WGS sequence"/>
</dbReference>
<dbReference type="Gene3D" id="3.90.1030.10">
    <property type="entry name" value="Ribosomal protein L17"/>
    <property type="match status" value="1"/>
</dbReference>
<evidence type="ECO:0000256" key="3">
    <source>
        <dbReference type="ARBA" id="ARBA00023274"/>
    </source>
</evidence>
<dbReference type="EnsemblMetazoa" id="XM_791058">
    <property type="protein sequence ID" value="XP_796151"/>
    <property type="gene ID" value="LOC591498"/>
</dbReference>
<dbReference type="AlphaFoldDB" id="A0A7M7RGV8"/>
<protein>
    <recommendedName>
        <fullName evidence="4">Large ribosomal subunit protein bL17m</fullName>
    </recommendedName>
    <alternativeName>
        <fullName evidence="5">39S ribosomal protein L17, mitochondrial</fullName>
    </alternativeName>
</protein>
<name>A0A7M7RGV8_STRPU</name>
<sequence length="207" mass="23772">MRRVRFKLKPYLRMAGGPENRIELLKTLITALVKYERIELGYRKAFETQKYAERLIQVAKRGDRDPEAMKIADFWLKDKKQIHKLFKVLGPRFEDASKNFTQLLRVPGFHEERGRKMAFLEYAGNPYPPLTNEPQKNPDWLLNVLVDGAVGELKNSKALEEIEVVTASDRQYKDNLEGIQHVVDMMALAELKDGGSVKATKNEGTPV</sequence>
<dbReference type="SUPFAM" id="SSF64263">
    <property type="entry name" value="Prokaryotic ribosomal protein L17"/>
    <property type="match status" value="1"/>
</dbReference>
<dbReference type="RefSeq" id="XP_796151.2">
    <property type="nucleotide sequence ID" value="XM_791058.5"/>
</dbReference>
<dbReference type="InterPro" id="IPR036373">
    <property type="entry name" value="Ribosomal_bL17_sf"/>
</dbReference>
<evidence type="ECO:0000313" key="7">
    <source>
        <dbReference type="Proteomes" id="UP000007110"/>
    </source>
</evidence>
<dbReference type="InParanoid" id="A0A7M7RGV8"/>
<comment type="similarity">
    <text evidence="1">Belongs to the bacterial ribosomal protein bL17 family.</text>
</comment>
<reference evidence="7" key="1">
    <citation type="submission" date="2015-02" db="EMBL/GenBank/DDBJ databases">
        <title>Genome sequencing for Strongylocentrotus purpuratus.</title>
        <authorList>
            <person name="Murali S."/>
            <person name="Liu Y."/>
            <person name="Vee V."/>
            <person name="English A."/>
            <person name="Wang M."/>
            <person name="Skinner E."/>
            <person name="Han Y."/>
            <person name="Muzny D.M."/>
            <person name="Worley K.C."/>
            <person name="Gibbs R.A."/>
        </authorList>
    </citation>
    <scope>NUCLEOTIDE SEQUENCE</scope>
</reference>
<dbReference type="PANTHER" id="PTHR14413:SF16">
    <property type="entry name" value="LARGE RIBOSOMAL SUBUNIT PROTEIN BL17M"/>
    <property type="match status" value="1"/>
</dbReference>